<dbReference type="Proteomes" id="UP001215280">
    <property type="component" value="Unassembled WGS sequence"/>
</dbReference>
<feature type="non-terminal residue" evidence="1">
    <location>
        <position position="73"/>
    </location>
</feature>
<sequence length="73" mass="8253">KLKASWTSCIYAFYLGNIQIDYHNGKLHQVFTCAAHNCKHTITRNQTTKDANSTKNLCVHAKKCWGEDNILAA</sequence>
<keyword evidence="2" id="KW-1185">Reference proteome</keyword>
<feature type="non-terminal residue" evidence="1">
    <location>
        <position position="1"/>
    </location>
</feature>
<organism evidence="1 2">
    <name type="scientific">Mycena maculata</name>
    <dbReference type="NCBI Taxonomy" id="230809"/>
    <lineage>
        <taxon>Eukaryota</taxon>
        <taxon>Fungi</taxon>
        <taxon>Dikarya</taxon>
        <taxon>Basidiomycota</taxon>
        <taxon>Agaricomycotina</taxon>
        <taxon>Agaricomycetes</taxon>
        <taxon>Agaricomycetidae</taxon>
        <taxon>Agaricales</taxon>
        <taxon>Marasmiineae</taxon>
        <taxon>Mycenaceae</taxon>
        <taxon>Mycena</taxon>
    </lineage>
</organism>
<protein>
    <submittedName>
        <fullName evidence="1">Uncharacterized protein</fullName>
    </submittedName>
</protein>
<dbReference type="AlphaFoldDB" id="A0AAD7MVM1"/>
<dbReference type="EMBL" id="JARJLG010000163">
    <property type="protein sequence ID" value="KAJ7734188.1"/>
    <property type="molecule type" value="Genomic_DNA"/>
</dbReference>
<proteinExistence type="predicted"/>
<name>A0AAD7MVM1_9AGAR</name>
<gene>
    <name evidence="1" type="ORF">DFH07DRAFT_684566</name>
</gene>
<accession>A0AAD7MVM1</accession>
<evidence type="ECO:0000313" key="1">
    <source>
        <dbReference type="EMBL" id="KAJ7734188.1"/>
    </source>
</evidence>
<reference evidence="1" key="1">
    <citation type="submission" date="2023-03" db="EMBL/GenBank/DDBJ databases">
        <title>Massive genome expansion in bonnet fungi (Mycena s.s.) driven by repeated elements and novel gene families across ecological guilds.</title>
        <authorList>
            <consortium name="Lawrence Berkeley National Laboratory"/>
            <person name="Harder C.B."/>
            <person name="Miyauchi S."/>
            <person name="Viragh M."/>
            <person name="Kuo A."/>
            <person name="Thoen E."/>
            <person name="Andreopoulos B."/>
            <person name="Lu D."/>
            <person name="Skrede I."/>
            <person name="Drula E."/>
            <person name="Henrissat B."/>
            <person name="Morin E."/>
            <person name="Kohler A."/>
            <person name="Barry K."/>
            <person name="LaButti K."/>
            <person name="Morin E."/>
            <person name="Salamov A."/>
            <person name="Lipzen A."/>
            <person name="Mereny Z."/>
            <person name="Hegedus B."/>
            <person name="Baldrian P."/>
            <person name="Stursova M."/>
            <person name="Weitz H."/>
            <person name="Taylor A."/>
            <person name="Grigoriev I.V."/>
            <person name="Nagy L.G."/>
            <person name="Martin F."/>
            <person name="Kauserud H."/>
        </authorList>
    </citation>
    <scope>NUCLEOTIDE SEQUENCE</scope>
    <source>
        <strain evidence="1">CBHHK188m</strain>
    </source>
</reference>
<comment type="caution">
    <text evidence="1">The sequence shown here is derived from an EMBL/GenBank/DDBJ whole genome shotgun (WGS) entry which is preliminary data.</text>
</comment>
<evidence type="ECO:0000313" key="2">
    <source>
        <dbReference type="Proteomes" id="UP001215280"/>
    </source>
</evidence>